<evidence type="ECO:0000313" key="2">
    <source>
        <dbReference type="EMBL" id="QEF96518.1"/>
    </source>
</evidence>
<keyword evidence="3" id="KW-1185">Reference proteome</keyword>
<name>A0A5B9M5T5_9BACT</name>
<dbReference type="InterPro" id="IPR012296">
    <property type="entry name" value="Nuclease_put_TT1808"/>
</dbReference>
<dbReference type="EMBL" id="CP036264">
    <property type="protein sequence ID" value="QEF96518.1"/>
    <property type="molecule type" value="Genomic_DNA"/>
</dbReference>
<dbReference type="InterPro" id="IPR008538">
    <property type="entry name" value="Uma2"/>
</dbReference>
<gene>
    <name evidence="2" type="ORF">Mal15_05460</name>
</gene>
<dbReference type="AlphaFoldDB" id="A0A5B9M5T5"/>
<evidence type="ECO:0000313" key="3">
    <source>
        <dbReference type="Proteomes" id="UP000321353"/>
    </source>
</evidence>
<sequence length="182" mass="20072">MSIDPHPFPTYTAEDYAAWKGDWELWDGVPIAMSPSPFGRHQSVVAKTVTHLTLALEASDCHATVVSELDWIVRSDTVVRPDVMLICGDPPDTHQRATPALVVEVLSPSTQANDRGFKRTLYREQGVATYLIVDPIQETVESIHMDAPGAASTVVSSMKLTVCDHCEIDIDAARFFPKRRPA</sequence>
<accession>A0A5B9M5T5</accession>
<dbReference type="RefSeq" id="WP_147866324.1">
    <property type="nucleotide sequence ID" value="NZ_CP036264.1"/>
</dbReference>
<dbReference type="Pfam" id="PF05685">
    <property type="entry name" value="Uma2"/>
    <property type="match status" value="1"/>
</dbReference>
<dbReference type="CDD" id="cd06260">
    <property type="entry name" value="DUF820-like"/>
    <property type="match status" value="1"/>
</dbReference>
<evidence type="ECO:0000259" key="1">
    <source>
        <dbReference type="Pfam" id="PF05685"/>
    </source>
</evidence>
<reference evidence="2 3" key="1">
    <citation type="submission" date="2019-02" db="EMBL/GenBank/DDBJ databases">
        <title>Planctomycetal bacteria perform biofilm scaping via a novel small molecule.</title>
        <authorList>
            <person name="Jeske O."/>
            <person name="Boedeker C."/>
            <person name="Wiegand S."/>
            <person name="Breitling P."/>
            <person name="Kallscheuer N."/>
            <person name="Jogler M."/>
            <person name="Rohde M."/>
            <person name="Petersen J."/>
            <person name="Medema M.H."/>
            <person name="Surup F."/>
            <person name="Jogler C."/>
        </authorList>
    </citation>
    <scope>NUCLEOTIDE SEQUENCE [LARGE SCALE GENOMIC DNA]</scope>
    <source>
        <strain evidence="2 3">Mal15</strain>
    </source>
</reference>
<dbReference type="Proteomes" id="UP000321353">
    <property type="component" value="Chromosome"/>
</dbReference>
<dbReference type="PANTHER" id="PTHR36558">
    <property type="entry name" value="GLR1098 PROTEIN"/>
    <property type="match status" value="1"/>
</dbReference>
<organism evidence="2 3">
    <name type="scientific">Stieleria maiorica</name>
    <dbReference type="NCBI Taxonomy" id="2795974"/>
    <lineage>
        <taxon>Bacteria</taxon>
        <taxon>Pseudomonadati</taxon>
        <taxon>Planctomycetota</taxon>
        <taxon>Planctomycetia</taxon>
        <taxon>Pirellulales</taxon>
        <taxon>Pirellulaceae</taxon>
        <taxon>Stieleria</taxon>
    </lineage>
</organism>
<dbReference type="SUPFAM" id="SSF52980">
    <property type="entry name" value="Restriction endonuclease-like"/>
    <property type="match status" value="1"/>
</dbReference>
<proteinExistence type="predicted"/>
<protein>
    <recommendedName>
        <fullName evidence="1">Putative restriction endonuclease domain-containing protein</fullName>
    </recommendedName>
</protein>
<dbReference type="InterPro" id="IPR011335">
    <property type="entry name" value="Restrct_endonuc-II-like"/>
</dbReference>
<dbReference type="Gene3D" id="3.90.1570.10">
    <property type="entry name" value="tt1808, chain A"/>
    <property type="match status" value="1"/>
</dbReference>
<dbReference type="KEGG" id="smam:Mal15_05460"/>
<feature type="domain" description="Putative restriction endonuclease" evidence="1">
    <location>
        <begin position="14"/>
        <end position="146"/>
    </location>
</feature>
<dbReference type="PANTHER" id="PTHR36558:SF1">
    <property type="entry name" value="RESTRICTION ENDONUCLEASE DOMAIN-CONTAINING PROTEIN-RELATED"/>
    <property type="match status" value="1"/>
</dbReference>